<name>A0AAV8UHZ5_9RHOD</name>
<organism evidence="2 3">
    <name type="scientific">Rhodosorus marinus</name>
    <dbReference type="NCBI Taxonomy" id="101924"/>
    <lineage>
        <taxon>Eukaryota</taxon>
        <taxon>Rhodophyta</taxon>
        <taxon>Stylonematophyceae</taxon>
        <taxon>Stylonematales</taxon>
        <taxon>Stylonemataceae</taxon>
        <taxon>Rhodosorus</taxon>
    </lineage>
</organism>
<dbReference type="Proteomes" id="UP001157974">
    <property type="component" value="Unassembled WGS sequence"/>
</dbReference>
<proteinExistence type="predicted"/>
<reference evidence="2 3" key="1">
    <citation type="journal article" date="2023" name="Nat. Commun.">
        <title>Origin of minicircular mitochondrial genomes in red algae.</title>
        <authorList>
            <person name="Lee Y."/>
            <person name="Cho C.H."/>
            <person name="Lee Y.M."/>
            <person name="Park S.I."/>
            <person name="Yang J.H."/>
            <person name="West J.A."/>
            <person name="Bhattacharya D."/>
            <person name="Yoon H.S."/>
        </authorList>
    </citation>
    <scope>NUCLEOTIDE SEQUENCE [LARGE SCALE GENOMIC DNA]</scope>
    <source>
        <strain evidence="2 3">CCMP1338</strain>
        <tissue evidence="2">Whole cell</tissue>
    </source>
</reference>
<dbReference type="EMBL" id="JAMWBK010000009">
    <property type="protein sequence ID" value="KAJ8902160.1"/>
    <property type="molecule type" value="Genomic_DNA"/>
</dbReference>
<accession>A0AAV8UHZ5</accession>
<evidence type="ECO:0000313" key="2">
    <source>
        <dbReference type="EMBL" id="KAJ8902160.1"/>
    </source>
</evidence>
<gene>
    <name evidence="2" type="ORF">NDN08_006568</name>
</gene>
<evidence type="ECO:0000313" key="3">
    <source>
        <dbReference type="Proteomes" id="UP001157974"/>
    </source>
</evidence>
<evidence type="ECO:0000256" key="1">
    <source>
        <dbReference type="SAM" id="MobiDB-lite"/>
    </source>
</evidence>
<comment type="caution">
    <text evidence="2">The sequence shown here is derived from an EMBL/GenBank/DDBJ whole genome shotgun (WGS) entry which is preliminary data.</text>
</comment>
<protein>
    <submittedName>
        <fullName evidence="2">Uncharacterized protein</fullName>
    </submittedName>
</protein>
<feature type="compositionally biased region" description="Basic and acidic residues" evidence="1">
    <location>
        <begin position="205"/>
        <end position="217"/>
    </location>
</feature>
<keyword evidence="3" id="KW-1185">Reference proteome</keyword>
<feature type="region of interest" description="Disordered" evidence="1">
    <location>
        <begin position="202"/>
        <end position="231"/>
    </location>
</feature>
<dbReference type="AlphaFoldDB" id="A0AAV8UHZ5"/>
<sequence length="349" mass="39547">MKRNRGKVKFRDSLVAVLMSLFSGDRNNVTAIIVPTRMAIQPSNMNEGMKSLVSTPPRVFLQSDPEMLHFRVQEALNEANSHILLQRKKVAQERAMRVEAEKEVTRQQVHMRSLHAQIQDQTSRITSLMEDLVHKSDRTRLELDTESDFVLALDLCKKLAETASQKALQVIETIIPVMEDIKIAEQRVDDSSFSFDEFLNDSDIYEPKNEGPKETRLRSRYPPRQQNAMPSPDFLLFGDGELEESGSDKLIPVIANEQVTGDTEYGHGSGENESWLLGVHELFNHPNGQNPNLQETVNMKRRSLGDHAVANGIERDRFEHLETRSLSSELAARGEVAWMEALQNGTLQS</sequence>